<proteinExistence type="predicted"/>
<feature type="transmembrane region" description="Helical" evidence="12">
    <location>
        <begin position="145"/>
        <end position="166"/>
    </location>
</feature>
<comment type="caution">
    <text evidence="15">The sequence shown here is derived from an EMBL/GenBank/DDBJ whole genome shotgun (WGS) entry which is preliminary data.</text>
</comment>
<evidence type="ECO:0000313" key="15">
    <source>
        <dbReference type="EMBL" id="MBC1186900.1"/>
    </source>
</evidence>
<dbReference type="Pfam" id="PF00367">
    <property type="entry name" value="PTS_EIIB"/>
    <property type="match status" value="1"/>
</dbReference>
<keyword evidence="16" id="KW-1185">Reference proteome</keyword>
<dbReference type="InterPro" id="IPR013013">
    <property type="entry name" value="PTS_EIIC_1"/>
</dbReference>
<evidence type="ECO:0000256" key="8">
    <source>
        <dbReference type="ARBA" id="ARBA00022777"/>
    </source>
</evidence>
<dbReference type="InterPro" id="IPR050558">
    <property type="entry name" value="PTS_Sugar-Specific_Components"/>
</dbReference>
<evidence type="ECO:0000256" key="11">
    <source>
        <dbReference type="PROSITE-ProRule" id="PRU00421"/>
    </source>
</evidence>
<keyword evidence="7 12" id="KW-0812">Transmembrane</keyword>
<evidence type="ECO:0000256" key="3">
    <source>
        <dbReference type="ARBA" id="ARBA00022475"/>
    </source>
</evidence>
<dbReference type="EMBL" id="JABBJF010000013">
    <property type="protein sequence ID" value="MBC1186900.1"/>
    <property type="molecule type" value="Genomic_DNA"/>
</dbReference>
<dbReference type="RefSeq" id="WP_185668521.1">
    <property type="nucleotide sequence ID" value="NZ_JABBJF010000013.1"/>
</dbReference>
<feature type="active site" description="Phosphocysteine intermediate; for EIIB activity" evidence="11">
    <location>
        <position position="28"/>
    </location>
</feature>
<gene>
    <name evidence="15" type="ORF">HII27_14390</name>
</gene>
<evidence type="ECO:0000313" key="16">
    <source>
        <dbReference type="Proteomes" id="UP000607331"/>
    </source>
</evidence>
<evidence type="ECO:0000256" key="5">
    <source>
        <dbReference type="ARBA" id="ARBA00022679"/>
    </source>
</evidence>
<dbReference type="InterPro" id="IPR018113">
    <property type="entry name" value="PTrfase_EIIB_Cys"/>
</dbReference>
<keyword evidence="4" id="KW-0762">Sugar transport</keyword>
<keyword evidence="8" id="KW-0418">Kinase</keyword>
<sequence>MATQYLAVAQQILTAVGGQENIEHANHCATRLRLNLKDDSQVDEKSLYELSEVVKLVNNGSQFQIVIGPKVEKIFAALSELMPGAQGAAPVHKQEQEQKASAFNRLLSTLSAIFTPYIGVLAGVGVVKGLVVLLQTLELISTKSWLFVVFNALSSGVFVMLPLFIAVTASDKFKTNRFTALALTAAMVFPLTDAATPDHVEIFNLAFPLKIYGGAVIPAIFAVWFLSYVERWCKKWVPEIAALVFVPCLSLIISGFVVFTVIGPIADYVGIGIANSYTWLYNLSPMLSGALLAGIGQLFVVFGVHWGIIPIALINMQVNGYDTVMAMFMSAVMGQFGAAFGAIFIARNLKDKQLAISASISAFFGITEPALYGVNLKYRMLFIFGCIGAALGGAITGLLEVKTYSFLPVLNVFELGLFSGPESKAIYEVFAIIVAFSVPMILTIIYGKTRVLVPAADLR</sequence>
<dbReference type="InterPro" id="IPR036878">
    <property type="entry name" value="Glu_permease_IIB"/>
</dbReference>
<reference evidence="15 16" key="1">
    <citation type="submission" date="2020-04" db="EMBL/GenBank/DDBJ databases">
        <title>The draft genome of Kluyvera sichuanensis strain SCKS090646.</title>
        <authorList>
            <person name="Wei L."/>
            <person name="Liu L."/>
            <person name="Feng Y."/>
            <person name="Zong Z."/>
        </authorList>
    </citation>
    <scope>NUCLEOTIDE SEQUENCE [LARGE SCALE GENOMIC DNA]</scope>
    <source>
        <strain evidence="15 16">090646</strain>
    </source>
</reference>
<feature type="transmembrane region" description="Helical" evidence="12">
    <location>
        <begin position="353"/>
        <end position="374"/>
    </location>
</feature>
<dbReference type="Gene3D" id="3.30.1360.60">
    <property type="entry name" value="Glucose permease domain IIB"/>
    <property type="match status" value="1"/>
</dbReference>
<keyword evidence="3" id="KW-1003">Cell membrane</keyword>
<evidence type="ECO:0000256" key="6">
    <source>
        <dbReference type="ARBA" id="ARBA00022683"/>
    </source>
</evidence>
<dbReference type="InterPro" id="IPR001996">
    <property type="entry name" value="PTS_IIB_1"/>
</dbReference>
<dbReference type="PROSITE" id="PS51098">
    <property type="entry name" value="PTS_EIIB_TYPE_1"/>
    <property type="match status" value="1"/>
</dbReference>
<dbReference type="CDD" id="cd00212">
    <property type="entry name" value="PTS_IIB_glc"/>
    <property type="match status" value="1"/>
</dbReference>
<evidence type="ECO:0000256" key="9">
    <source>
        <dbReference type="ARBA" id="ARBA00022989"/>
    </source>
</evidence>
<evidence type="ECO:0000259" key="13">
    <source>
        <dbReference type="PROSITE" id="PS51098"/>
    </source>
</evidence>
<keyword evidence="10 12" id="KW-0472">Membrane</keyword>
<name>A0ABR6RV60_9ENTR</name>
<evidence type="ECO:0000256" key="2">
    <source>
        <dbReference type="ARBA" id="ARBA00022448"/>
    </source>
</evidence>
<feature type="transmembrane region" description="Helical" evidence="12">
    <location>
        <begin position="425"/>
        <end position="446"/>
    </location>
</feature>
<feature type="domain" description="PTS EIIC type-1" evidence="14">
    <location>
        <begin position="108"/>
        <end position="459"/>
    </location>
</feature>
<feature type="transmembrane region" description="Helical" evidence="12">
    <location>
        <begin position="241"/>
        <end position="266"/>
    </location>
</feature>
<dbReference type="PANTHER" id="PTHR30175">
    <property type="entry name" value="PHOSPHOTRANSFERASE SYSTEM TRANSPORT PROTEIN"/>
    <property type="match status" value="1"/>
</dbReference>
<evidence type="ECO:0000256" key="1">
    <source>
        <dbReference type="ARBA" id="ARBA00004651"/>
    </source>
</evidence>
<dbReference type="InterPro" id="IPR003352">
    <property type="entry name" value="PTS_EIIC"/>
</dbReference>
<protein>
    <submittedName>
        <fullName evidence="15">PTS transporter subunit EIIC</fullName>
    </submittedName>
</protein>
<evidence type="ECO:0000256" key="12">
    <source>
        <dbReference type="SAM" id="Phobius"/>
    </source>
</evidence>
<feature type="transmembrane region" description="Helical" evidence="12">
    <location>
        <begin position="326"/>
        <end position="347"/>
    </location>
</feature>
<organism evidence="15 16">
    <name type="scientific">Kluyvera sichuanensis</name>
    <dbReference type="NCBI Taxonomy" id="2725494"/>
    <lineage>
        <taxon>Bacteria</taxon>
        <taxon>Pseudomonadati</taxon>
        <taxon>Pseudomonadota</taxon>
        <taxon>Gammaproteobacteria</taxon>
        <taxon>Enterobacterales</taxon>
        <taxon>Enterobacteriaceae</taxon>
        <taxon>Kluyvera</taxon>
    </lineage>
</organism>
<evidence type="ECO:0000259" key="14">
    <source>
        <dbReference type="PROSITE" id="PS51103"/>
    </source>
</evidence>
<dbReference type="Proteomes" id="UP000607331">
    <property type="component" value="Unassembled WGS sequence"/>
</dbReference>
<feature type="transmembrane region" description="Helical" evidence="12">
    <location>
        <begin position="209"/>
        <end position="229"/>
    </location>
</feature>
<dbReference type="SUPFAM" id="SSF55604">
    <property type="entry name" value="Glucose permease domain IIB"/>
    <property type="match status" value="1"/>
</dbReference>
<feature type="transmembrane region" description="Helical" evidence="12">
    <location>
        <begin position="106"/>
        <end position="133"/>
    </location>
</feature>
<feature type="transmembrane region" description="Helical" evidence="12">
    <location>
        <begin position="381"/>
        <end position="399"/>
    </location>
</feature>
<feature type="domain" description="PTS EIIB type-1" evidence="13">
    <location>
        <begin position="6"/>
        <end position="88"/>
    </location>
</feature>
<evidence type="ECO:0000256" key="10">
    <source>
        <dbReference type="ARBA" id="ARBA00023136"/>
    </source>
</evidence>
<evidence type="ECO:0000256" key="7">
    <source>
        <dbReference type="ARBA" id="ARBA00022692"/>
    </source>
</evidence>
<dbReference type="PROSITE" id="PS01035">
    <property type="entry name" value="PTS_EIIB_TYPE_1_CYS"/>
    <property type="match status" value="1"/>
</dbReference>
<feature type="transmembrane region" description="Helical" evidence="12">
    <location>
        <begin position="286"/>
        <end position="314"/>
    </location>
</feature>
<keyword evidence="5" id="KW-0808">Transferase</keyword>
<keyword evidence="6" id="KW-0598">Phosphotransferase system</keyword>
<comment type="subcellular location">
    <subcellularLocation>
        <location evidence="1">Cell membrane</location>
        <topology evidence="1">Multi-pass membrane protein</topology>
    </subcellularLocation>
</comment>
<accession>A0ABR6RV60</accession>
<dbReference type="PROSITE" id="PS51103">
    <property type="entry name" value="PTS_EIIC_TYPE_1"/>
    <property type="match status" value="1"/>
</dbReference>
<keyword evidence="9 12" id="KW-1133">Transmembrane helix</keyword>
<keyword evidence="2" id="KW-0813">Transport</keyword>
<dbReference type="PANTHER" id="PTHR30175:SF1">
    <property type="entry name" value="PTS SYSTEM ARBUTIN-, CELLOBIOSE-, AND SALICIN-SPECIFIC EIIBC COMPONENT-RELATED"/>
    <property type="match status" value="1"/>
</dbReference>
<evidence type="ECO:0000256" key="4">
    <source>
        <dbReference type="ARBA" id="ARBA00022597"/>
    </source>
</evidence>
<dbReference type="Pfam" id="PF02378">
    <property type="entry name" value="PTS_EIIC"/>
    <property type="match status" value="1"/>
</dbReference>